<organism evidence="2 3">
    <name type="scientific">Galactobacter caseinivorans</name>
    <dbReference type="NCBI Taxonomy" id="2676123"/>
    <lineage>
        <taxon>Bacteria</taxon>
        <taxon>Bacillati</taxon>
        <taxon>Actinomycetota</taxon>
        <taxon>Actinomycetes</taxon>
        <taxon>Micrococcales</taxon>
        <taxon>Micrococcaceae</taxon>
        <taxon>Galactobacter</taxon>
    </lineage>
</organism>
<feature type="transmembrane region" description="Helical" evidence="1">
    <location>
        <begin position="69"/>
        <end position="93"/>
    </location>
</feature>
<protein>
    <submittedName>
        <fullName evidence="2">Uncharacterized protein</fullName>
    </submittedName>
</protein>
<proteinExistence type="predicted"/>
<keyword evidence="1" id="KW-0472">Membrane</keyword>
<feature type="transmembrane region" description="Helical" evidence="1">
    <location>
        <begin position="99"/>
        <end position="119"/>
    </location>
</feature>
<reference evidence="2 3" key="1">
    <citation type="submission" date="2018-07" db="EMBL/GenBank/DDBJ databases">
        <title>Arthrobacter sp. nov., isolated from raw cow's milk with high bacterial count.</title>
        <authorList>
            <person name="Hahne J."/>
            <person name="Isele D."/>
            <person name="Lipski A."/>
        </authorList>
    </citation>
    <scope>NUCLEOTIDE SEQUENCE [LARGE SCALE GENOMIC DNA]</scope>
    <source>
        <strain evidence="2 3">JZ R-183</strain>
    </source>
</reference>
<gene>
    <name evidence="2" type="ORF">DWQ67_05445</name>
</gene>
<dbReference type="EMBL" id="QQXL01000003">
    <property type="protein sequence ID" value="RKW70574.1"/>
    <property type="molecule type" value="Genomic_DNA"/>
</dbReference>
<dbReference type="Proteomes" id="UP000273119">
    <property type="component" value="Unassembled WGS sequence"/>
</dbReference>
<name>A0A496PJ97_9MICC</name>
<dbReference type="AlphaFoldDB" id="A0A496PJ97"/>
<evidence type="ECO:0000313" key="3">
    <source>
        <dbReference type="Proteomes" id="UP000273119"/>
    </source>
</evidence>
<sequence>MTSTQSLTEYSASLAQSLRLKGMPEPDIEAIVSEVAASEVSDPVAEFGPSRDYAEHFPVLTPVARGGKLWWWGFAVGVLWAVIAILLLATGTWTAPAPALLVGAPLVGCVLLGGLVSTVQTARRRPWQRN</sequence>
<keyword evidence="1" id="KW-1133">Transmembrane helix</keyword>
<evidence type="ECO:0000313" key="2">
    <source>
        <dbReference type="EMBL" id="RKW70574.1"/>
    </source>
</evidence>
<accession>A0A496PJ97</accession>
<comment type="caution">
    <text evidence="2">The sequence shown here is derived from an EMBL/GenBank/DDBJ whole genome shotgun (WGS) entry which is preliminary data.</text>
</comment>
<keyword evidence="3" id="KW-1185">Reference proteome</keyword>
<keyword evidence="1" id="KW-0812">Transmembrane</keyword>
<evidence type="ECO:0000256" key="1">
    <source>
        <dbReference type="SAM" id="Phobius"/>
    </source>
</evidence>